<evidence type="ECO:0000256" key="6">
    <source>
        <dbReference type="SAM" id="Phobius"/>
    </source>
</evidence>
<feature type="transmembrane region" description="Helical" evidence="6">
    <location>
        <begin position="487"/>
        <end position="514"/>
    </location>
</feature>
<protein>
    <recommendedName>
        <fullName evidence="7">O-antigen ligase-related domain-containing protein</fullName>
    </recommendedName>
</protein>
<feature type="domain" description="O-antigen ligase-related" evidence="7">
    <location>
        <begin position="693"/>
        <end position="835"/>
    </location>
</feature>
<keyword evidence="5 6" id="KW-0472">Membrane</keyword>
<feature type="transmembrane region" description="Helical" evidence="6">
    <location>
        <begin position="92"/>
        <end position="112"/>
    </location>
</feature>
<feature type="transmembrane region" description="Helical" evidence="6">
    <location>
        <begin position="186"/>
        <end position="203"/>
    </location>
</feature>
<evidence type="ECO:0000256" key="1">
    <source>
        <dbReference type="ARBA" id="ARBA00004651"/>
    </source>
</evidence>
<feature type="transmembrane region" description="Helical" evidence="6">
    <location>
        <begin position="613"/>
        <end position="630"/>
    </location>
</feature>
<gene>
    <name evidence="8" type="ORF">GCM10010104_50520</name>
</gene>
<feature type="transmembrane region" description="Helical" evidence="6">
    <location>
        <begin position="51"/>
        <end position="71"/>
    </location>
</feature>
<evidence type="ECO:0000256" key="5">
    <source>
        <dbReference type="ARBA" id="ARBA00023136"/>
    </source>
</evidence>
<feature type="transmembrane region" description="Helical" evidence="6">
    <location>
        <begin position="358"/>
        <end position="380"/>
    </location>
</feature>
<feature type="transmembrane region" description="Helical" evidence="6">
    <location>
        <begin position="158"/>
        <end position="180"/>
    </location>
</feature>
<feature type="transmembrane region" description="Helical" evidence="6">
    <location>
        <begin position="328"/>
        <end position="346"/>
    </location>
</feature>
<evidence type="ECO:0000256" key="4">
    <source>
        <dbReference type="ARBA" id="ARBA00022989"/>
    </source>
</evidence>
<feature type="transmembrane region" description="Helical" evidence="6">
    <location>
        <begin position="386"/>
        <end position="408"/>
    </location>
</feature>
<keyword evidence="2" id="KW-1003">Cell membrane</keyword>
<proteinExistence type="predicted"/>
<dbReference type="InterPro" id="IPR050833">
    <property type="entry name" value="Poly_Biosynth_Transport"/>
</dbReference>
<dbReference type="Pfam" id="PF04932">
    <property type="entry name" value="Wzy_C"/>
    <property type="match status" value="1"/>
</dbReference>
<reference evidence="8 9" key="1">
    <citation type="journal article" date="2019" name="Int. J. Syst. Evol. Microbiol.">
        <title>The Global Catalogue of Microorganisms (GCM) 10K type strain sequencing project: providing services to taxonomists for standard genome sequencing and annotation.</title>
        <authorList>
            <consortium name="The Broad Institute Genomics Platform"/>
            <consortium name="The Broad Institute Genome Sequencing Center for Infectious Disease"/>
            <person name="Wu L."/>
            <person name="Ma J."/>
        </authorList>
    </citation>
    <scope>NUCLEOTIDE SEQUENCE [LARGE SCALE GENOMIC DNA]</scope>
    <source>
        <strain evidence="8 9">JCM 3053</strain>
    </source>
</reference>
<evidence type="ECO:0000313" key="9">
    <source>
        <dbReference type="Proteomes" id="UP001501474"/>
    </source>
</evidence>
<dbReference type="PANTHER" id="PTHR30250">
    <property type="entry name" value="PST FAMILY PREDICTED COLANIC ACID TRANSPORTER"/>
    <property type="match status" value="1"/>
</dbReference>
<feature type="transmembrane region" description="Helical" evidence="6">
    <location>
        <begin position="860"/>
        <end position="893"/>
    </location>
</feature>
<feature type="transmembrane region" description="Helical" evidence="6">
    <location>
        <begin position="240"/>
        <end position="260"/>
    </location>
</feature>
<sequence length="907" mass="92927">MLSITKSLRVRLPGVSPAAIGGTLATRLLATGMSFAAGVIAARALGVEGRATFAVMISVPSVLSIVTVLGVDNANARFAGTSHTAFRQIVRWSLVFSMISGSALAGLWLLLAHLWPPVLLGVPYWLALLVAAMCPVSLLTTLLGMAELGRGRVAMYNLLSTVPAAGYLLGVCGLSAAGSLTPTSCFLSVLAGQLVCATMLLIASTTRVHADGEPVAARTFGSFALRSYLPNLIHYGMLRLDVPVIQTLAGATAVAVYAVALPLAEGLLLLSTTVALVMFPAVTSGAVDARAAAKIARTVFVAAATTAVVAAAAAPLLIPAVYGQPYSGAVPVIWAMLPGLVLFSAARSVQPYLAAAGLLRPVITGTVIGAVVNIALLVALTPHHGAVGAGAADSAGYLVFAVLLVLGVRRAVRARRRHRAEYTGDEAPARVPAGRLSVKAVGDLWRAACSRLGKPVLADRALMIRAGLLTVTGVGCLATVFSPALSAAGAAGAAMLVVVVLALIPEVGLCVLGAAIPLSQSDLGNWLITPSVLVALMLVCLLGRVIAGLGIARPKPLSVLITVGTVGYMVTTSVLIGDADPMAADKWQYLLLMCAPLMLLPLVAEPGRALDRALLVFCGGSVVVALVDIVRIGSVFAAKSSLAAADTAVLAITQEGAANHNAAGALFVMAAAVLLRRYPTVRGRLLRLATGAGVVVLALGVAYSLSRAAYLAGIAVIVLYAARRSLRGVLATSVGAACLLPLLPAAIAARFDSILGGAPDVNSAVRLDLWSSALRMFEAHPALGVGYLNFAHQLPAYYQATGDYEVMLLQFPLLHFAHNTYLTVLSQTGLVGTLGIGSLVVFGLRRAWRATRTGDPAGEAALLAMVGAGVCSLFGEVLLVPPLLAGLMLIVLATKPAPADRPVAVAR</sequence>
<feature type="transmembrane region" description="Helical" evidence="6">
    <location>
        <begin position="589"/>
        <end position="607"/>
    </location>
</feature>
<evidence type="ECO:0000313" key="8">
    <source>
        <dbReference type="EMBL" id="GAA2247949.1"/>
    </source>
</evidence>
<dbReference type="PANTHER" id="PTHR30250:SF11">
    <property type="entry name" value="O-ANTIGEN TRANSPORTER-RELATED"/>
    <property type="match status" value="1"/>
</dbReference>
<keyword evidence="4 6" id="KW-1133">Transmembrane helix</keyword>
<feature type="transmembrane region" description="Helical" evidence="6">
    <location>
        <begin position="729"/>
        <end position="749"/>
    </location>
</feature>
<feature type="transmembrane region" description="Helical" evidence="6">
    <location>
        <begin position="685"/>
        <end position="701"/>
    </location>
</feature>
<keyword evidence="3 6" id="KW-0812">Transmembrane</keyword>
<dbReference type="InterPro" id="IPR007016">
    <property type="entry name" value="O-antigen_ligase-rel_domated"/>
</dbReference>
<name>A0ABN3E3Q8_9ACTN</name>
<feature type="transmembrane region" description="Helical" evidence="6">
    <location>
        <begin position="266"/>
        <end position="287"/>
    </location>
</feature>
<evidence type="ECO:0000256" key="3">
    <source>
        <dbReference type="ARBA" id="ARBA00022692"/>
    </source>
</evidence>
<dbReference type="EMBL" id="BAAART010000116">
    <property type="protein sequence ID" value="GAA2247949.1"/>
    <property type="molecule type" value="Genomic_DNA"/>
</dbReference>
<feature type="transmembrane region" description="Helical" evidence="6">
    <location>
        <begin position="707"/>
        <end position="722"/>
    </location>
</feature>
<dbReference type="Proteomes" id="UP001501474">
    <property type="component" value="Unassembled WGS sequence"/>
</dbReference>
<evidence type="ECO:0000256" key="2">
    <source>
        <dbReference type="ARBA" id="ARBA00022475"/>
    </source>
</evidence>
<accession>A0ABN3E3Q8</accession>
<comment type="caution">
    <text evidence="8">The sequence shown here is derived from an EMBL/GenBank/DDBJ whole genome shotgun (WGS) entry which is preliminary data.</text>
</comment>
<feature type="transmembrane region" description="Helical" evidence="6">
    <location>
        <begin position="526"/>
        <end position="551"/>
    </location>
</feature>
<evidence type="ECO:0000259" key="7">
    <source>
        <dbReference type="Pfam" id="PF04932"/>
    </source>
</evidence>
<feature type="transmembrane region" description="Helical" evidence="6">
    <location>
        <begin position="299"/>
        <end position="322"/>
    </location>
</feature>
<feature type="transmembrane region" description="Helical" evidence="6">
    <location>
        <begin position="124"/>
        <end position="146"/>
    </location>
</feature>
<organism evidence="8 9">
    <name type="scientific">Streptomyces indiaensis</name>
    <dbReference type="NCBI Taxonomy" id="284033"/>
    <lineage>
        <taxon>Bacteria</taxon>
        <taxon>Bacillati</taxon>
        <taxon>Actinomycetota</taxon>
        <taxon>Actinomycetes</taxon>
        <taxon>Kitasatosporales</taxon>
        <taxon>Streptomycetaceae</taxon>
        <taxon>Streptomyces</taxon>
    </lineage>
</organism>
<comment type="subcellular location">
    <subcellularLocation>
        <location evidence="1">Cell membrane</location>
        <topology evidence="1">Multi-pass membrane protein</topology>
    </subcellularLocation>
</comment>
<feature type="transmembrane region" description="Helical" evidence="6">
    <location>
        <begin position="557"/>
        <end position="577"/>
    </location>
</feature>
<feature type="transmembrane region" description="Helical" evidence="6">
    <location>
        <begin position="829"/>
        <end position="848"/>
    </location>
</feature>
<keyword evidence="9" id="KW-1185">Reference proteome</keyword>